<proteinExistence type="predicted"/>
<keyword evidence="1" id="KW-0614">Plasmid</keyword>
<name>A0A1W6TLU8_VIBAL</name>
<evidence type="ECO:0000313" key="1">
    <source>
        <dbReference type="EMBL" id="ARP21901.1"/>
    </source>
</evidence>
<reference evidence="1" key="1">
    <citation type="submission" date="2016-10" db="EMBL/GenBank/DDBJ databases">
        <title>The High Quality Genome of Vibrio alginolyticus K01M1.</title>
        <authorList>
            <person name="Wendling C."/>
            <person name="Chibani C.M."/>
            <person name="Hertel R."/>
            <person name="Sproer C."/>
            <person name="Bunk B."/>
            <person name="Overmann J."/>
            <person name="Roth O."/>
            <person name="Liesegang H."/>
        </authorList>
    </citation>
    <scope>NUCLEOTIDE SEQUENCE</scope>
    <source>
        <strain evidence="1">K05K4</strain>
        <plasmid evidence="1">pL289</plasmid>
    </source>
</reference>
<accession>A0A1W6TLU8</accession>
<geneLocation type="plasmid" evidence="1">
    <name>pL289</name>
</geneLocation>
<dbReference type="EMBL" id="CP017904">
    <property type="protein sequence ID" value="ARP21901.1"/>
    <property type="molecule type" value="Genomic_DNA"/>
</dbReference>
<gene>
    <name evidence="1" type="ORF">K05K4_51990</name>
</gene>
<dbReference type="AlphaFoldDB" id="A0A1W6TLU8"/>
<organism evidence="1">
    <name type="scientific">Vibrio alginolyticus</name>
    <dbReference type="NCBI Taxonomy" id="663"/>
    <lineage>
        <taxon>Bacteria</taxon>
        <taxon>Pseudomonadati</taxon>
        <taxon>Pseudomonadota</taxon>
        <taxon>Gammaproteobacteria</taxon>
        <taxon>Vibrionales</taxon>
        <taxon>Vibrionaceae</taxon>
        <taxon>Vibrio</taxon>
    </lineage>
</organism>
<sequence length="240" mass="26934">MNTHMKRFLIPSLLALSFESHSEEAFISFYYQTPESSFNNSTMIQLESAFDLKQVKSIAPSEYQCLSSAEEVILSLISEKPVSLSYNTTSCSLAGGQWRSATGKRMTSTVGFSLAPLWNHQSISRYYDYSASPSKRQLLETLYKKENWLLVKNDQVQTVAQFFPFNLNSTDVSSCGDLAAFTIFGYTNGLRFSSEMTNKISQLESLPGCEKYLSLTESSAVSDLETEWELIKHSLTEFGG</sequence>
<protein>
    <submittedName>
        <fullName evidence="1">Uncharacterized protein</fullName>
    </submittedName>
</protein>